<evidence type="ECO:0000256" key="3">
    <source>
        <dbReference type="ARBA" id="ARBA00023002"/>
    </source>
</evidence>
<evidence type="ECO:0000259" key="7">
    <source>
        <dbReference type="Pfam" id="PF08546"/>
    </source>
</evidence>
<proteinExistence type="inferred from homology"/>
<dbReference type="SUPFAM" id="SSF48179">
    <property type="entry name" value="6-phosphogluconate dehydrogenase C-terminal domain-like"/>
    <property type="match status" value="1"/>
</dbReference>
<dbReference type="Gene3D" id="3.40.50.720">
    <property type="entry name" value="NAD(P)-binding Rossmann-like Domain"/>
    <property type="match status" value="1"/>
</dbReference>
<dbReference type="InterPro" id="IPR051402">
    <property type="entry name" value="KPR-Related"/>
</dbReference>
<evidence type="ECO:0000259" key="6">
    <source>
        <dbReference type="Pfam" id="PF02558"/>
    </source>
</evidence>
<reference evidence="8 9" key="1">
    <citation type="journal article" date="2023" name="Microb. Genom.">
        <title>Mesoterricola silvestris gen. nov., sp. nov., Mesoterricola sediminis sp. nov., Geothrix oryzae sp. nov., Geothrix edaphica sp. nov., Geothrix rubra sp. nov., and Geothrix limicola sp. nov., six novel members of Acidobacteriota isolated from soils.</title>
        <authorList>
            <person name="Weisberg A.J."/>
            <person name="Pearce E."/>
            <person name="Kramer C.G."/>
            <person name="Chang J.H."/>
            <person name="Clarke C.R."/>
        </authorList>
    </citation>
    <scope>NUCLEOTIDE SEQUENCE [LARGE SCALE GENOMIC DNA]</scope>
    <source>
        <strain evidence="8 9">NE20-4-1</strain>
    </source>
</reference>
<name>A0ABU4MQ64_9ACTN</name>
<gene>
    <name evidence="8" type="ORF">PV383_18915</name>
</gene>
<feature type="compositionally biased region" description="Basic and acidic residues" evidence="5">
    <location>
        <begin position="312"/>
        <end position="327"/>
    </location>
</feature>
<dbReference type="InterPro" id="IPR013328">
    <property type="entry name" value="6PGD_dom2"/>
</dbReference>
<comment type="pathway">
    <text evidence="4">Cofactor biosynthesis; (R)-pantothenate biosynthesis; (R)-pantoate from 3-methyl-2-oxobutanoate: step 2/2.</text>
</comment>
<dbReference type="RefSeq" id="WP_193380025.1">
    <property type="nucleotide sequence ID" value="NZ_JABXWF010000008.1"/>
</dbReference>
<dbReference type="InterPro" id="IPR036291">
    <property type="entry name" value="NAD(P)-bd_dom_sf"/>
</dbReference>
<keyword evidence="4" id="KW-0566">Pantothenate biosynthesis</keyword>
<comment type="catalytic activity">
    <reaction evidence="4">
        <text>(R)-pantoate + NADP(+) = 2-dehydropantoate + NADPH + H(+)</text>
        <dbReference type="Rhea" id="RHEA:16233"/>
        <dbReference type="ChEBI" id="CHEBI:11561"/>
        <dbReference type="ChEBI" id="CHEBI:15378"/>
        <dbReference type="ChEBI" id="CHEBI:15980"/>
        <dbReference type="ChEBI" id="CHEBI:57783"/>
        <dbReference type="ChEBI" id="CHEBI:58349"/>
        <dbReference type="EC" id="1.1.1.169"/>
    </reaction>
</comment>
<dbReference type="SUPFAM" id="SSF51735">
    <property type="entry name" value="NAD(P)-binding Rossmann-fold domains"/>
    <property type="match status" value="1"/>
</dbReference>
<protein>
    <recommendedName>
        <fullName evidence="4">2-dehydropantoate 2-reductase</fullName>
        <ecNumber evidence="4">1.1.1.169</ecNumber>
    </recommendedName>
    <alternativeName>
        <fullName evidence="4">Ketopantoate reductase</fullName>
    </alternativeName>
</protein>
<evidence type="ECO:0000256" key="4">
    <source>
        <dbReference type="RuleBase" id="RU362068"/>
    </source>
</evidence>
<feature type="domain" description="Ketopantoate reductase C-terminal" evidence="7">
    <location>
        <begin position="186"/>
        <end position="298"/>
    </location>
</feature>
<feature type="domain" description="Ketopantoate reductase N-terminal" evidence="6">
    <location>
        <begin position="8"/>
        <end position="145"/>
    </location>
</feature>
<organism evidence="8 9">
    <name type="scientific">Streptomyces caniscabiei</name>
    <dbReference type="NCBI Taxonomy" id="2746961"/>
    <lineage>
        <taxon>Bacteria</taxon>
        <taxon>Bacillati</taxon>
        <taxon>Actinomycetota</taxon>
        <taxon>Actinomycetes</taxon>
        <taxon>Kitasatosporales</taxon>
        <taxon>Streptomycetaceae</taxon>
        <taxon>Streptomyces</taxon>
    </lineage>
</organism>
<dbReference type="InterPro" id="IPR013332">
    <property type="entry name" value="KPR_N"/>
</dbReference>
<dbReference type="Pfam" id="PF02558">
    <property type="entry name" value="ApbA"/>
    <property type="match status" value="1"/>
</dbReference>
<dbReference type="PANTHER" id="PTHR21708:SF26">
    <property type="entry name" value="2-DEHYDROPANTOATE 2-REDUCTASE"/>
    <property type="match status" value="1"/>
</dbReference>
<evidence type="ECO:0000313" key="9">
    <source>
        <dbReference type="Proteomes" id="UP001282474"/>
    </source>
</evidence>
<dbReference type="NCBIfam" id="TIGR00745">
    <property type="entry name" value="apbA_panE"/>
    <property type="match status" value="1"/>
</dbReference>
<dbReference type="Pfam" id="PF08546">
    <property type="entry name" value="ApbA_C"/>
    <property type="match status" value="1"/>
</dbReference>
<accession>A0ABU4MQ64</accession>
<comment type="similarity">
    <text evidence="1 4">Belongs to the ketopantoate reductase family.</text>
</comment>
<dbReference type="InterPro" id="IPR013752">
    <property type="entry name" value="KPA_reductase"/>
</dbReference>
<keyword evidence="2 4" id="KW-0521">NADP</keyword>
<keyword evidence="9" id="KW-1185">Reference proteome</keyword>
<evidence type="ECO:0000256" key="5">
    <source>
        <dbReference type="SAM" id="MobiDB-lite"/>
    </source>
</evidence>
<evidence type="ECO:0000256" key="2">
    <source>
        <dbReference type="ARBA" id="ARBA00022857"/>
    </source>
</evidence>
<sequence>MTKERLTVAVLGPGGVGGLLAALLARAGNRVICLAGERTAETLERNGIQVTSARFGDFTARVETATELRERVDAALITVKHTTLTASLDRLPAASLGPDTLVVPFLNGVEHPAHLRAHYGDAVPIAPATIRVESTRVAPGVIAHGSPFAEVDLTGDTAPAQHLNSLAGALEWAGVGTRVLPDETAVLWAKMSFLAPFALLTTRHGLPLGEIRTRHREELTALVEETAAVGTAAGAPVDPAETLRRYDAFPPATKSSMQRDAESGRPLELDAIGGALLRAAERHGVHVPVATKVVAKLRTAAEPRGTTAEPRGTAERRTAEEPRTAEH</sequence>
<dbReference type="Proteomes" id="UP001282474">
    <property type="component" value="Unassembled WGS sequence"/>
</dbReference>
<evidence type="ECO:0000256" key="1">
    <source>
        <dbReference type="ARBA" id="ARBA00007870"/>
    </source>
</evidence>
<dbReference type="InterPro" id="IPR008927">
    <property type="entry name" value="6-PGluconate_DH-like_C_sf"/>
</dbReference>
<feature type="region of interest" description="Disordered" evidence="5">
    <location>
        <begin position="298"/>
        <end position="327"/>
    </location>
</feature>
<dbReference type="InterPro" id="IPR003710">
    <property type="entry name" value="ApbA"/>
</dbReference>
<evidence type="ECO:0000313" key="8">
    <source>
        <dbReference type="EMBL" id="MDX3039232.1"/>
    </source>
</evidence>
<dbReference type="EC" id="1.1.1.169" evidence="4"/>
<keyword evidence="3 4" id="KW-0560">Oxidoreductase</keyword>
<dbReference type="EMBL" id="JARAWJ010000013">
    <property type="protein sequence ID" value="MDX3039232.1"/>
    <property type="molecule type" value="Genomic_DNA"/>
</dbReference>
<comment type="caution">
    <text evidence="8">The sequence shown here is derived from an EMBL/GenBank/DDBJ whole genome shotgun (WGS) entry which is preliminary data.</text>
</comment>
<dbReference type="GO" id="GO:0008677">
    <property type="term" value="F:2-dehydropantoate 2-reductase activity"/>
    <property type="evidence" value="ECO:0007669"/>
    <property type="project" value="UniProtKB-EC"/>
</dbReference>
<dbReference type="PANTHER" id="PTHR21708">
    <property type="entry name" value="PROBABLE 2-DEHYDROPANTOATE 2-REDUCTASE"/>
    <property type="match status" value="1"/>
</dbReference>
<dbReference type="Gene3D" id="1.10.1040.10">
    <property type="entry name" value="N-(1-d-carboxylethyl)-l-norvaline Dehydrogenase, domain 2"/>
    <property type="match status" value="1"/>
</dbReference>
<comment type="function">
    <text evidence="4">Catalyzes the NADPH-dependent reduction of ketopantoate into pantoic acid.</text>
</comment>